<name>A0A2J7PHQ6_9NEOP</name>
<dbReference type="EMBL" id="NEVH01025133">
    <property type="protein sequence ID" value="PNF15858.1"/>
    <property type="molecule type" value="Genomic_DNA"/>
</dbReference>
<evidence type="ECO:0000313" key="2">
    <source>
        <dbReference type="EMBL" id="PNF15858.1"/>
    </source>
</evidence>
<sequence>MLSSSTSSYDMKLVIKAFGLFAAPCRVYMTPQDVLYMFTVVMQRAEQIYFKEGDISNADLQNLPDYIESLSSIMRQLSAVTNEQLVALQCLTVQLIENFPKLPKPFHWLAIRAITVTLSSLAESGGTFLEEFLSNVVYQGIIRSCKHQIAIDVELQKGQFHENVFTYKDYIPLWKELLSVNNFQKRSTSLTQTQLIVVKVYDKLVNTVLVLMKKLDLSTRKKTNIEALSTSGGASEADIPVLDPESGLEANNRKDFQVFINLVDLT</sequence>
<dbReference type="Proteomes" id="UP000235965">
    <property type="component" value="Unassembled WGS sequence"/>
</dbReference>
<protein>
    <recommendedName>
        <fullName evidence="1">DNA-PKcs N-terminal domain-containing protein</fullName>
    </recommendedName>
</protein>
<dbReference type="AlphaFoldDB" id="A0A2J7PHQ6"/>
<comment type="caution">
    <text evidence="2">The sequence shown here is derived from an EMBL/GenBank/DDBJ whole genome shotgun (WGS) entry which is preliminary data.</text>
</comment>
<gene>
    <name evidence="2" type="ORF">B7P43_G07976</name>
</gene>
<feature type="domain" description="DNA-PKcs N-terminal" evidence="1">
    <location>
        <begin position="7"/>
        <end position="265"/>
    </location>
</feature>
<organism evidence="2 3">
    <name type="scientific">Cryptotermes secundus</name>
    <dbReference type="NCBI Taxonomy" id="105785"/>
    <lineage>
        <taxon>Eukaryota</taxon>
        <taxon>Metazoa</taxon>
        <taxon>Ecdysozoa</taxon>
        <taxon>Arthropoda</taxon>
        <taxon>Hexapoda</taxon>
        <taxon>Insecta</taxon>
        <taxon>Pterygota</taxon>
        <taxon>Neoptera</taxon>
        <taxon>Polyneoptera</taxon>
        <taxon>Dictyoptera</taxon>
        <taxon>Blattodea</taxon>
        <taxon>Blattoidea</taxon>
        <taxon>Termitoidae</taxon>
        <taxon>Kalotermitidae</taxon>
        <taxon>Cryptotermitinae</taxon>
        <taxon>Cryptotermes</taxon>
    </lineage>
</organism>
<reference evidence="2 3" key="1">
    <citation type="submission" date="2017-12" db="EMBL/GenBank/DDBJ databases">
        <title>Hemimetabolous genomes reveal molecular basis of termite eusociality.</title>
        <authorList>
            <person name="Harrison M.C."/>
            <person name="Jongepier E."/>
            <person name="Robertson H.M."/>
            <person name="Arning N."/>
            <person name="Bitard-Feildel T."/>
            <person name="Chao H."/>
            <person name="Childers C.P."/>
            <person name="Dinh H."/>
            <person name="Doddapaneni H."/>
            <person name="Dugan S."/>
            <person name="Gowin J."/>
            <person name="Greiner C."/>
            <person name="Han Y."/>
            <person name="Hu H."/>
            <person name="Hughes D.S.T."/>
            <person name="Huylmans A.-K."/>
            <person name="Kemena C."/>
            <person name="Kremer L.P.M."/>
            <person name="Lee S.L."/>
            <person name="Lopez-Ezquerra A."/>
            <person name="Mallet L."/>
            <person name="Monroy-Kuhn J.M."/>
            <person name="Moser A."/>
            <person name="Murali S.C."/>
            <person name="Muzny D.M."/>
            <person name="Otani S."/>
            <person name="Piulachs M.-D."/>
            <person name="Poelchau M."/>
            <person name="Qu J."/>
            <person name="Schaub F."/>
            <person name="Wada-Katsumata A."/>
            <person name="Worley K.C."/>
            <person name="Xie Q."/>
            <person name="Ylla G."/>
            <person name="Poulsen M."/>
            <person name="Gibbs R.A."/>
            <person name="Schal C."/>
            <person name="Richards S."/>
            <person name="Belles X."/>
            <person name="Korb J."/>
            <person name="Bornberg-Bauer E."/>
        </authorList>
    </citation>
    <scope>NUCLEOTIDE SEQUENCE [LARGE SCALE GENOMIC DNA]</scope>
    <source>
        <tissue evidence="2">Whole body</tissue>
    </source>
</reference>
<dbReference type="InParanoid" id="A0A2J7PHQ6"/>
<accession>A0A2J7PHQ6</accession>
<feature type="non-terminal residue" evidence="2">
    <location>
        <position position="266"/>
    </location>
</feature>
<dbReference type="InterPro" id="IPR046804">
    <property type="entry name" value="DNA-PKcs_N"/>
</dbReference>
<keyword evidence="3" id="KW-1185">Reference proteome</keyword>
<dbReference type="STRING" id="105785.A0A2J7PHQ6"/>
<evidence type="ECO:0000259" key="1">
    <source>
        <dbReference type="Pfam" id="PF20500"/>
    </source>
</evidence>
<dbReference type="Pfam" id="PF20500">
    <property type="entry name" value="DNA-PKcs_N"/>
    <property type="match status" value="1"/>
</dbReference>
<proteinExistence type="predicted"/>
<evidence type="ECO:0000313" key="3">
    <source>
        <dbReference type="Proteomes" id="UP000235965"/>
    </source>
</evidence>
<dbReference type="OrthoDB" id="431717at2759"/>